<proteinExistence type="predicted"/>
<evidence type="ECO:0000256" key="1">
    <source>
        <dbReference type="SAM" id="MobiDB-lite"/>
    </source>
</evidence>
<evidence type="ECO:0000313" key="3">
    <source>
        <dbReference type="Proteomes" id="UP001208570"/>
    </source>
</evidence>
<protein>
    <submittedName>
        <fullName evidence="2">Uncharacterized protein</fullName>
    </submittedName>
</protein>
<comment type="caution">
    <text evidence="2">The sequence shown here is derived from an EMBL/GenBank/DDBJ whole genome shotgun (WGS) entry which is preliminary data.</text>
</comment>
<accession>A0AAD9NC42</accession>
<feature type="compositionally biased region" description="Basic and acidic residues" evidence="1">
    <location>
        <begin position="58"/>
        <end position="69"/>
    </location>
</feature>
<keyword evidence="3" id="KW-1185">Reference proteome</keyword>
<evidence type="ECO:0000313" key="2">
    <source>
        <dbReference type="EMBL" id="KAK2164827.1"/>
    </source>
</evidence>
<feature type="non-terminal residue" evidence="2">
    <location>
        <position position="69"/>
    </location>
</feature>
<dbReference type="EMBL" id="JAODUP010000058">
    <property type="protein sequence ID" value="KAK2164827.1"/>
    <property type="molecule type" value="Genomic_DNA"/>
</dbReference>
<feature type="region of interest" description="Disordered" evidence="1">
    <location>
        <begin position="43"/>
        <end position="69"/>
    </location>
</feature>
<reference evidence="2" key="1">
    <citation type="journal article" date="2023" name="Mol. Biol. Evol.">
        <title>Third-Generation Sequencing Reveals the Adaptive Role of the Epigenome in Three Deep-Sea Polychaetes.</title>
        <authorList>
            <person name="Perez M."/>
            <person name="Aroh O."/>
            <person name="Sun Y."/>
            <person name="Lan Y."/>
            <person name="Juniper S.K."/>
            <person name="Young C.R."/>
            <person name="Angers B."/>
            <person name="Qian P.Y."/>
        </authorList>
    </citation>
    <scope>NUCLEOTIDE SEQUENCE</scope>
    <source>
        <strain evidence="2">P08H-3</strain>
    </source>
</reference>
<dbReference type="AlphaFoldDB" id="A0AAD9NC42"/>
<name>A0AAD9NC42_9ANNE</name>
<dbReference type="Proteomes" id="UP001208570">
    <property type="component" value="Unassembled WGS sequence"/>
</dbReference>
<gene>
    <name evidence="2" type="ORF">LSH36_58g08036</name>
</gene>
<sequence length="69" mass="7997">MAAFPVNYRQLVFIRGFCSLASSLSARSNVSFCMTELKVTHTPKKHTHTHTCTNTQTHTERERERERDT</sequence>
<organism evidence="2 3">
    <name type="scientific">Paralvinella palmiformis</name>
    <dbReference type="NCBI Taxonomy" id="53620"/>
    <lineage>
        <taxon>Eukaryota</taxon>
        <taxon>Metazoa</taxon>
        <taxon>Spiralia</taxon>
        <taxon>Lophotrochozoa</taxon>
        <taxon>Annelida</taxon>
        <taxon>Polychaeta</taxon>
        <taxon>Sedentaria</taxon>
        <taxon>Canalipalpata</taxon>
        <taxon>Terebellida</taxon>
        <taxon>Terebelliformia</taxon>
        <taxon>Alvinellidae</taxon>
        <taxon>Paralvinella</taxon>
    </lineage>
</organism>